<dbReference type="GeneID" id="99647170"/>
<evidence type="ECO:0000256" key="4">
    <source>
        <dbReference type="ARBA" id="ARBA00022801"/>
    </source>
</evidence>
<evidence type="ECO:0000259" key="6">
    <source>
        <dbReference type="SMART" id="SM00732"/>
    </source>
</evidence>
<dbReference type="SMART" id="SM00732">
    <property type="entry name" value="YqgFc"/>
    <property type="match status" value="1"/>
</dbReference>
<dbReference type="Proteomes" id="UP000005254">
    <property type="component" value="Chromosome"/>
</dbReference>
<sequence length="138" mass="16064">MKYILAIDFGLKKIGTAIANTLDKYPSAFHVFEVKNNFKTAVNNLFLRIKNDGYELEKIVIGFPKFHYYSDIQKAIKSFKQLLEKRFNLPIILVDESNTTSAVKDKLITMDLKHKDFKKAKDTLAAVLILERFFQNYH</sequence>
<dbReference type="GO" id="GO:0016788">
    <property type="term" value="F:hydrolase activity, acting on ester bonds"/>
    <property type="evidence" value="ECO:0007669"/>
    <property type="project" value="UniProtKB-UniRule"/>
</dbReference>
<dbReference type="InterPro" id="IPR037027">
    <property type="entry name" value="YqgF/RNaseH-like_dom_sf"/>
</dbReference>
<protein>
    <recommendedName>
        <fullName evidence="5">Putative pre-16S rRNA nuclease</fullName>
        <ecNumber evidence="5">3.1.-.-</ecNumber>
    </recommendedName>
</protein>
<proteinExistence type="inferred from homology"/>
<evidence type="ECO:0000256" key="5">
    <source>
        <dbReference type="HAMAP-Rule" id="MF_00651"/>
    </source>
</evidence>
<dbReference type="GO" id="GO:0000967">
    <property type="term" value="P:rRNA 5'-end processing"/>
    <property type="evidence" value="ECO:0007669"/>
    <property type="project" value="UniProtKB-UniRule"/>
</dbReference>
<dbReference type="EC" id="3.1.-.-" evidence="5"/>
<dbReference type="Pfam" id="PF03652">
    <property type="entry name" value="RuvX"/>
    <property type="match status" value="1"/>
</dbReference>
<keyword evidence="4 5" id="KW-0378">Hydrolase</keyword>
<dbReference type="InterPro" id="IPR005227">
    <property type="entry name" value="YqgF"/>
</dbReference>
<dbReference type="PANTHER" id="PTHR33317:SF4">
    <property type="entry name" value="POLYNUCLEOTIDYL TRANSFERASE, RIBONUCLEASE H-LIKE SUPERFAMILY PROTEIN"/>
    <property type="match status" value="1"/>
</dbReference>
<accession>A0ABC7ZIY9</accession>
<dbReference type="SUPFAM" id="SSF53098">
    <property type="entry name" value="Ribonuclease H-like"/>
    <property type="match status" value="1"/>
</dbReference>
<dbReference type="EMBL" id="CP003772">
    <property type="protein sequence ID" value="AFQ04119.1"/>
    <property type="molecule type" value="Genomic_DNA"/>
</dbReference>
<dbReference type="PANTHER" id="PTHR33317">
    <property type="entry name" value="POLYNUCLEOTIDYL TRANSFERASE, RIBONUCLEASE H-LIKE SUPERFAMILY PROTEIN"/>
    <property type="match status" value="1"/>
</dbReference>
<reference evidence="7 8" key="1">
    <citation type="journal article" date="2012" name="J. Bacteriol.">
        <title>Draft Genome Sequences of Four Axenic Mycoplasma genitalium Strains Isolated from Denmark, Japan, and Australia.</title>
        <authorList>
            <person name="McGowin C.L."/>
            <person name="Ma L."/>
            <person name="Jensen J.S."/>
            <person name="Mancuso M.M."/>
            <person name="Hamasuna R."/>
            <person name="Adegboye D."/>
            <person name="Martin D.H."/>
        </authorList>
    </citation>
    <scope>NUCLEOTIDE SEQUENCE [LARGE SCALE GENOMIC DNA]</scope>
    <source>
        <strain evidence="7 8">M6320</strain>
    </source>
</reference>
<comment type="similarity">
    <text evidence="5">Belongs to the YqgF HJR family.</text>
</comment>
<evidence type="ECO:0000313" key="7">
    <source>
        <dbReference type="EMBL" id="AFQ04119.1"/>
    </source>
</evidence>
<gene>
    <name evidence="7" type="ORF">CM1_01765</name>
</gene>
<comment type="function">
    <text evidence="5">Could be a nuclease involved in processing of the 5'-end of pre-16S rRNA.</text>
</comment>
<dbReference type="InterPro" id="IPR006641">
    <property type="entry name" value="YqgF/RNaseH-like_dom"/>
</dbReference>
<dbReference type="GO" id="GO:0005737">
    <property type="term" value="C:cytoplasm"/>
    <property type="evidence" value="ECO:0007669"/>
    <property type="project" value="UniProtKB-SubCell"/>
</dbReference>
<name>A0ABC7ZIY9_MYCGT</name>
<dbReference type="HAMAP" id="MF_00651">
    <property type="entry name" value="Nuclease_YqgF"/>
    <property type="match status" value="1"/>
</dbReference>
<feature type="domain" description="YqgF/RNase H-like" evidence="6">
    <location>
        <begin position="2"/>
        <end position="103"/>
    </location>
</feature>
<dbReference type="GO" id="GO:0004518">
    <property type="term" value="F:nuclease activity"/>
    <property type="evidence" value="ECO:0007669"/>
    <property type="project" value="UniProtKB-KW"/>
</dbReference>
<dbReference type="NCBIfam" id="TIGR00250">
    <property type="entry name" value="RNAse_H_YqgF"/>
    <property type="match status" value="1"/>
</dbReference>
<dbReference type="KEGG" id="mgx:CM1_01765"/>
<keyword evidence="3 5" id="KW-0540">Nuclease</keyword>
<dbReference type="CDD" id="cd16964">
    <property type="entry name" value="YqgF"/>
    <property type="match status" value="1"/>
</dbReference>
<dbReference type="InterPro" id="IPR012337">
    <property type="entry name" value="RNaseH-like_sf"/>
</dbReference>
<keyword evidence="1 5" id="KW-0963">Cytoplasm</keyword>
<dbReference type="SMR" id="A0ABC7ZIY9"/>
<dbReference type="FunFam" id="3.30.420.140:FF:000013">
    <property type="entry name" value="Putative pre-16S rRNA nuclease"/>
    <property type="match status" value="1"/>
</dbReference>
<evidence type="ECO:0000256" key="3">
    <source>
        <dbReference type="ARBA" id="ARBA00022722"/>
    </source>
</evidence>
<keyword evidence="2 5" id="KW-0690">Ribosome biogenesis</keyword>
<evidence type="ECO:0000256" key="1">
    <source>
        <dbReference type="ARBA" id="ARBA00022490"/>
    </source>
</evidence>
<evidence type="ECO:0000256" key="2">
    <source>
        <dbReference type="ARBA" id="ARBA00022517"/>
    </source>
</evidence>
<organism evidence="7 8">
    <name type="scientific">Mycoplasmoides genitalium M6320</name>
    <dbReference type="NCBI Taxonomy" id="662945"/>
    <lineage>
        <taxon>Bacteria</taxon>
        <taxon>Bacillati</taxon>
        <taxon>Mycoplasmatota</taxon>
        <taxon>Mycoplasmoidales</taxon>
        <taxon>Mycoplasmoidaceae</taxon>
        <taxon>Mycoplasmoides</taxon>
    </lineage>
</organism>
<dbReference type="AlphaFoldDB" id="A0ABC7ZIY9"/>
<evidence type="ECO:0000313" key="8">
    <source>
        <dbReference type="Proteomes" id="UP000005254"/>
    </source>
</evidence>
<dbReference type="Gene3D" id="3.30.420.140">
    <property type="entry name" value="YqgF/RNase H-like domain"/>
    <property type="match status" value="1"/>
</dbReference>
<dbReference type="RefSeq" id="WP_010869411.1">
    <property type="nucleotide sequence ID" value="NC_018497.1"/>
</dbReference>
<comment type="subcellular location">
    <subcellularLocation>
        <location evidence="5">Cytoplasm</location>
    </subcellularLocation>
</comment>